<evidence type="ECO:0000313" key="2">
    <source>
        <dbReference type="EMBL" id="KJY76200.1"/>
    </source>
</evidence>
<accession>A0A837GAQ3</accession>
<feature type="signal peptide" evidence="1">
    <location>
        <begin position="1"/>
        <end position="19"/>
    </location>
</feature>
<proteinExistence type="predicted"/>
<dbReference type="EMBL" id="JXXR01000004">
    <property type="protein sequence ID" value="KJY76200.1"/>
    <property type="molecule type" value="Genomic_DNA"/>
</dbReference>
<name>A0A837GAQ3_9VIBR</name>
<protein>
    <submittedName>
        <fullName evidence="2">Uncharacterized protein</fullName>
    </submittedName>
</protein>
<feature type="chain" id="PRO_5032398474" evidence="1">
    <location>
        <begin position="20"/>
        <end position="149"/>
    </location>
</feature>
<organism evidence="2">
    <name type="scientific">Vibrio coralliilyticus</name>
    <dbReference type="NCBI Taxonomy" id="190893"/>
    <lineage>
        <taxon>Bacteria</taxon>
        <taxon>Pseudomonadati</taxon>
        <taxon>Pseudomonadota</taxon>
        <taxon>Gammaproteobacteria</taxon>
        <taxon>Vibrionales</taxon>
        <taxon>Vibrionaceae</taxon>
        <taxon>Vibrio</taxon>
    </lineage>
</organism>
<dbReference type="AlphaFoldDB" id="A0A837GAQ3"/>
<gene>
    <name evidence="2" type="ORF">TW71_06425</name>
</gene>
<dbReference type="PROSITE" id="PS51257">
    <property type="entry name" value="PROKAR_LIPOPROTEIN"/>
    <property type="match status" value="1"/>
</dbReference>
<evidence type="ECO:0000256" key="1">
    <source>
        <dbReference type="SAM" id="SignalP"/>
    </source>
</evidence>
<sequence>MRLVASITLALLPALQACASVESSYSKLNTRIAYCSSSQQPIGLIDDTWLVSLSDDEVKVALLTLKDRAMQKCLETQEKEYLYQLYLDYTHTGNKEPLEAFLALKESHLVAEYGHIITTEFLQQIDRLSNTKPFTQPFDVMEALKALPR</sequence>
<reference evidence="2" key="1">
    <citation type="journal article" date="2015" name="BMC Genomics">
        <title>Genome mining reveals unlocked bioactive potential of marine Gram-negative bacteria.</title>
        <authorList>
            <person name="Machado H."/>
            <person name="Sonnenschein E.C."/>
            <person name="Melchiorsen J."/>
            <person name="Gram L."/>
        </authorList>
    </citation>
    <scope>NUCLEOTIDE SEQUENCE</scope>
    <source>
        <strain evidence="2">S2052</strain>
    </source>
</reference>
<keyword evidence="1" id="KW-0732">Signal</keyword>
<comment type="caution">
    <text evidence="2">The sequence shown here is derived from an EMBL/GenBank/DDBJ whole genome shotgun (WGS) entry which is preliminary data.</text>
</comment>